<dbReference type="Pfam" id="PF07238">
    <property type="entry name" value="PilZ"/>
    <property type="match status" value="1"/>
</dbReference>
<gene>
    <name evidence="3" type="ORF">MFU01_37790</name>
    <name evidence="4" type="ORF">SAMN05443572_108217</name>
</gene>
<dbReference type="InterPro" id="IPR009875">
    <property type="entry name" value="PilZ_domain"/>
</dbReference>
<dbReference type="SUPFAM" id="SSF141371">
    <property type="entry name" value="PilZ domain-like"/>
    <property type="match status" value="1"/>
</dbReference>
<reference evidence="3 6" key="2">
    <citation type="submission" date="2019-07" db="EMBL/GenBank/DDBJ databases">
        <title>Whole genome shotgun sequence of Myxococcus fulvus NBRC 100333.</title>
        <authorList>
            <person name="Hosoyama A."/>
            <person name="Uohara A."/>
            <person name="Ohji S."/>
            <person name="Ichikawa N."/>
        </authorList>
    </citation>
    <scope>NUCLEOTIDE SEQUENCE [LARGE SCALE GENOMIC DNA]</scope>
    <source>
        <strain evidence="3 6">NBRC 100333</strain>
    </source>
</reference>
<keyword evidence="5" id="KW-1185">Reference proteome</keyword>
<accession>A0A511T5A9</accession>
<feature type="compositionally biased region" description="Basic and acidic residues" evidence="1">
    <location>
        <begin position="11"/>
        <end position="24"/>
    </location>
</feature>
<name>A0A511T5A9_MYXFU</name>
<evidence type="ECO:0000259" key="2">
    <source>
        <dbReference type="Pfam" id="PF07238"/>
    </source>
</evidence>
<feature type="region of interest" description="Disordered" evidence="1">
    <location>
        <begin position="1"/>
        <end position="24"/>
    </location>
</feature>
<dbReference type="EMBL" id="BJXR01000030">
    <property type="protein sequence ID" value="GEN08742.1"/>
    <property type="molecule type" value="Genomic_DNA"/>
</dbReference>
<dbReference type="Proteomes" id="UP000183760">
    <property type="component" value="Unassembled WGS sequence"/>
</dbReference>
<reference evidence="4 5" key="1">
    <citation type="submission" date="2016-10" db="EMBL/GenBank/DDBJ databases">
        <authorList>
            <person name="Varghese N."/>
            <person name="Submissions S."/>
        </authorList>
    </citation>
    <scope>NUCLEOTIDE SEQUENCE [LARGE SCALE GENOMIC DNA]</scope>
    <source>
        <strain evidence="4 5">DSM 16525</strain>
    </source>
</reference>
<comment type="caution">
    <text evidence="3">The sequence shown here is derived from an EMBL/GenBank/DDBJ whole genome shotgun (WGS) entry which is preliminary data.</text>
</comment>
<evidence type="ECO:0000313" key="3">
    <source>
        <dbReference type="EMBL" id="GEN08742.1"/>
    </source>
</evidence>
<dbReference type="Gene3D" id="2.40.10.220">
    <property type="entry name" value="predicted glycosyltransferase like domains"/>
    <property type="match status" value="1"/>
</dbReference>
<proteinExistence type="predicted"/>
<evidence type="ECO:0000313" key="6">
    <source>
        <dbReference type="Proteomes" id="UP000321514"/>
    </source>
</evidence>
<evidence type="ECO:0000256" key="1">
    <source>
        <dbReference type="SAM" id="MobiDB-lite"/>
    </source>
</evidence>
<dbReference type="Proteomes" id="UP000321514">
    <property type="component" value="Unassembled WGS sequence"/>
</dbReference>
<organism evidence="3 6">
    <name type="scientific">Myxococcus fulvus</name>
    <dbReference type="NCBI Taxonomy" id="33"/>
    <lineage>
        <taxon>Bacteria</taxon>
        <taxon>Pseudomonadati</taxon>
        <taxon>Myxococcota</taxon>
        <taxon>Myxococcia</taxon>
        <taxon>Myxococcales</taxon>
        <taxon>Cystobacterineae</taxon>
        <taxon>Myxococcaceae</taxon>
        <taxon>Myxococcus</taxon>
    </lineage>
</organism>
<dbReference type="AlphaFoldDB" id="A0A511T5A9"/>
<dbReference type="GO" id="GO:0035438">
    <property type="term" value="F:cyclic-di-GMP binding"/>
    <property type="evidence" value="ECO:0007669"/>
    <property type="project" value="InterPro"/>
</dbReference>
<dbReference type="STRING" id="1334629.MFUL124B02_15930"/>
<evidence type="ECO:0000313" key="4">
    <source>
        <dbReference type="EMBL" id="SEU29648.1"/>
    </source>
</evidence>
<dbReference type="NCBIfam" id="TIGR02266">
    <property type="entry name" value="gmx_TIGR02266"/>
    <property type="match status" value="1"/>
</dbReference>
<evidence type="ECO:0000313" key="5">
    <source>
        <dbReference type="Proteomes" id="UP000183760"/>
    </source>
</evidence>
<sequence length="142" mass="16102">MASPILPGRMSEQKTGPEHRQHGRAPIELKVDYKKLNSFFADYTKNISKGGTFIKTKKPLPIGTRFLFKLTVPHREAPFELLGEVVWSKADGDEPGMGIRFIYSSDTQRVEFETVVERLMSDSLGPELTEKLLNKPLHPQHP</sequence>
<feature type="domain" description="PilZ" evidence="2">
    <location>
        <begin position="19"/>
        <end position="114"/>
    </location>
</feature>
<dbReference type="EMBL" id="FOIB01000008">
    <property type="protein sequence ID" value="SEU29648.1"/>
    <property type="molecule type" value="Genomic_DNA"/>
</dbReference>
<dbReference type="InterPro" id="IPR011752">
    <property type="entry name" value="PilV_Myxo-type"/>
</dbReference>
<protein>
    <submittedName>
        <fullName evidence="4">Type IV pilus assembly protein PilZ</fullName>
    </submittedName>
</protein>